<evidence type="ECO:0008006" key="3">
    <source>
        <dbReference type="Google" id="ProtNLM"/>
    </source>
</evidence>
<reference evidence="1" key="1">
    <citation type="submission" date="2023-10" db="EMBL/GenBank/DDBJ databases">
        <title>Genome assembly of Pristionchus species.</title>
        <authorList>
            <person name="Yoshida K."/>
            <person name="Sommer R.J."/>
        </authorList>
    </citation>
    <scope>NUCLEOTIDE SEQUENCE</scope>
    <source>
        <strain evidence="1">RS0144</strain>
    </source>
</reference>
<organism evidence="1 2">
    <name type="scientific">Pristionchus entomophagus</name>
    <dbReference type="NCBI Taxonomy" id="358040"/>
    <lineage>
        <taxon>Eukaryota</taxon>
        <taxon>Metazoa</taxon>
        <taxon>Ecdysozoa</taxon>
        <taxon>Nematoda</taxon>
        <taxon>Chromadorea</taxon>
        <taxon>Rhabditida</taxon>
        <taxon>Rhabditina</taxon>
        <taxon>Diplogasteromorpha</taxon>
        <taxon>Diplogasteroidea</taxon>
        <taxon>Neodiplogasteridae</taxon>
        <taxon>Pristionchus</taxon>
    </lineage>
</organism>
<protein>
    <recommendedName>
        <fullName evidence="3">C2H2-type domain-containing protein</fullName>
    </recommendedName>
</protein>
<proteinExistence type="predicted"/>
<keyword evidence="2" id="KW-1185">Reference proteome</keyword>
<evidence type="ECO:0000313" key="2">
    <source>
        <dbReference type="Proteomes" id="UP001432027"/>
    </source>
</evidence>
<accession>A0AAV5SJK4</accession>
<gene>
    <name evidence="1" type="ORF">PENTCL1PPCAC_5621</name>
</gene>
<dbReference type="EMBL" id="BTSX01000002">
    <property type="protein sequence ID" value="GMS83446.1"/>
    <property type="molecule type" value="Genomic_DNA"/>
</dbReference>
<feature type="non-terminal residue" evidence="1">
    <location>
        <position position="60"/>
    </location>
</feature>
<dbReference type="Proteomes" id="UP001432027">
    <property type="component" value="Unassembled WGS sequence"/>
</dbReference>
<name>A0AAV5SJK4_9BILA</name>
<evidence type="ECO:0000313" key="1">
    <source>
        <dbReference type="EMBL" id="GMS83446.1"/>
    </source>
</evidence>
<sequence length="60" mass="6789">IDVTQTKSSNKRRSVIKKNDTELDCPECEYHTQSVGAWVHHLRNKHSTTPKLAGLALICE</sequence>
<feature type="non-terminal residue" evidence="1">
    <location>
        <position position="1"/>
    </location>
</feature>
<dbReference type="AlphaFoldDB" id="A0AAV5SJK4"/>
<comment type="caution">
    <text evidence="1">The sequence shown here is derived from an EMBL/GenBank/DDBJ whole genome shotgun (WGS) entry which is preliminary data.</text>
</comment>